<dbReference type="PANTHER" id="PTHR11203:SF37">
    <property type="entry name" value="INTEGRATOR COMPLEX SUBUNIT 11"/>
    <property type="match status" value="1"/>
</dbReference>
<proteinExistence type="predicted"/>
<dbReference type="Pfam" id="PF07521">
    <property type="entry name" value="RMMBL"/>
    <property type="match status" value="1"/>
</dbReference>
<dbReference type="Gene3D" id="3.40.50.10890">
    <property type="match status" value="1"/>
</dbReference>
<dbReference type="AlphaFoldDB" id="A0A1G2CJ06"/>
<name>A0A1G2CJ06_9BACT</name>
<feature type="domain" description="Metallo-beta-lactamase" evidence="2">
    <location>
        <begin position="13"/>
        <end position="233"/>
    </location>
</feature>
<evidence type="ECO:0000259" key="3">
    <source>
        <dbReference type="SMART" id="SM01027"/>
    </source>
</evidence>
<dbReference type="STRING" id="1798652.A3A43_01175"/>
<gene>
    <name evidence="4" type="ORF">A3A43_01175</name>
</gene>
<keyword evidence="1" id="KW-0378">Hydrolase</keyword>
<dbReference type="GO" id="GO:0016787">
    <property type="term" value="F:hydrolase activity"/>
    <property type="evidence" value="ECO:0007669"/>
    <property type="project" value="UniProtKB-KW"/>
</dbReference>
<sequence length="448" mass="49710">MKLIFHGGAGMVAGSNYLLESGGHKVLVDCGLLQGSHYAERRNFDPFPYDPKEIEAVFITHAHIDHIGRLPKLVKEGFRGKIFSTPPTKDFAEFLLLDSEHILAREAEREHKPPLYTTSDVLQVMRLWEGVEYHALIAQGPFSAALFDAGHILGSAVVRIKAEGKAVAFSGDLGNSPAPIITPTEGMPEADYALIESTYGDRVHEDVPKRQELLEDAIEDVVRSKGTLIIPAFAMERTQDLLFHLNRLVEEGRVPRVPIFIDSPLAIKLTEVYKKYENYFNNESARRIKSGDDILNFPGLRLTLTTEQSKEINRVPPPKVIIAGSGMSHGGRILHHEQLYLPDPKSMILFVGFQARGSLGRQILEGADAVTIFGERVPVRAKTRVISGYSAHADQPRLLEWLRGRRRTLKRVFVVQGEPEASDALAQKIRDELAIEADVPEAGAAVVL</sequence>
<protein>
    <recommendedName>
        <fullName evidence="6">MBL fold hydrolase</fullName>
    </recommendedName>
</protein>
<evidence type="ECO:0000256" key="1">
    <source>
        <dbReference type="ARBA" id="ARBA00022801"/>
    </source>
</evidence>
<dbReference type="PANTHER" id="PTHR11203">
    <property type="entry name" value="CLEAVAGE AND POLYADENYLATION SPECIFICITY FACTOR FAMILY MEMBER"/>
    <property type="match status" value="1"/>
</dbReference>
<dbReference type="EMBL" id="MHLC01000012">
    <property type="protein sequence ID" value="OGZ01386.1"/>
    <property type="molecule type" value="Genomic_DNA"/>
</dbReference>
<dbReference type="InterPro" id="IPR011108">
    <property type="entry name" value="RMMBL"/>
</dbReference>
<dbReference type="SMART" id="SM00849">
    <property type="entry name" value="Lactamase_B"/>
    <property type="match status" value="1"/>
</dbReference>
<dbReference type="Proteomes" id="UP000178495">
    <property type="component" value="Unassembled WGS sequence"/>
</dbReference>
<dbReference type="InterPro" id="IPR001279">
    <property type="entry name" value="Metallo-B-lactamas"/>
</dbReference>
<evidence type="ECO:0000313" key="4">
    <source>
        <dbReference type="EMBL" id="OGZ01386.1"/>
    </source>
</evidence>
<reference evidence="4 5" key="1">
    <citation type="journal article" date="2016" name="Nat. Commun.">
        <title>Thousands of microbial genomes shed light on interconnected biogeochemical processes in an aquifer system.</title>
        <authorList>
            <person name="Anantharaman K."/>
            <person name="Brown C.T."/>
            <person name="Hug L.A."/>
            <person name="Sharon I."/>
            <person name="Castelle C.J."/>
            <person name="Probst A.J."/>
            <person name="Thomas B.C."/>
            <person name="Singh A."/>
            <person name="Wilkins M.J."/>
            <person name="Karaoz U."/>
            <person name="Brodie E.L."/>
            <person name="Williams K.H."/>
            <person name="Hubbard S.S."/>
            <person name="Banfield J.F."/>
        </authorList>
    </citation>
    <scope>NUCLEOTIDE SEQUENCE [LARGE SCALE GENOMIC DNA]</scope>
</reference>
<evidence type="ECO:0000259" key="2">
    <source>
        <dbReference type="SMART" id="SM00849"/>
    </source>
</evidence>
<dbReference type="InterPro" id="IPR050698">
    <property type="entry name" value="MBL"/>
</dbReference>
<dbReference type="GO" id="GO:0004521">
    <property type="term" value="F:RNA endonuclease activity"/>
    <property type="evidence" value="ECO:0007669"/>
    <property type="project" value="TreeGrafter"/>
</dbReference>
<accession>A0A1G2CJ06</accession>
<organism evidence="4 5">
    <name type="scientific">Candidatus Liptonbacteria bacterium RIFCSPLOWO2_01_FULL_56_20</name>
    <dbReference type="NCBI Taxonomy" id="1798652"/>
    <lineage>
        <taxon>Bacteria</taxon>
        <taxon>Candidatus Liptoniibacteriota</taxon>
    </lineage>
</organism>
<dbReference type="SUPFAM" id="SSF56281">
    <property type="entry name" value="Metallo-hydrolase/oxidoreductase"/>
    <property type="match status" value="1"/>
</dbReference>
<dbReference type="CDD" id="cd16295">
    <property type="entry name" value="TTHA0252-CPSF-like_MBL-fold"/>
    <property type="match status" value="1"/>
</dbReference>
<dbReference type="Gene3D" id="3.60.15.10">
    <property type="entry name" value="Ribonuclease Z/Hydroxyacylglutathione hydrolase-like"/>
    <property type="match status" value="1"/>
</dbReference>
<comment type="caution">
    <text evidence="4">The sequence shown here is derived from an EMBL/GenBank/DDBJ whole genome shotgun (WGS) entry which is preliminary data.</text>
</comment>
<dbReference type="SMART" id="SM01027">
    <property type="entry name" value="Beta-Casp"/>
    <property type="match status" value="1"/>
</dbReference>
<dbReference type="Pfam" id="PF00753">
    <property type="entry name" value="Lactamase_B"/>
    <property type="match status" value="1"/>
</dbReference>
<dbReference type="Pfam" id="PF10996">
    <property type="entry name" value="Beta-Casp"/>
    <property type="match status" value="1"/>
</dbReference>
<dbReference type="InterPro" id="IPR036866">
    <property type="entry name" value="RibonucZ/Hydroxyglut_hydro"/>
</dbReference>
<evidence type="ECO:0008006" key="6">
    <source>
        <dbReference type="Google" id="ProtNLM"/>
    </source>
</evidence>
<dbReference type="InterPro" id="IPR022712">
    <property type="entry name" value="Beta_Casp"/>
</dbReference>
<feature type="domain" description="Beta-Casp" evidence="3">
    <location>
        <begin position="238"/>
        <end position="363"/>
    </location>
</feature>
<evidence type="ECO:0000313" key="5">
    <source>
        <dbReference type="Proteomes" id="UP000178495"/>
    </source>
</evidence>